<organism evidence="2 3">
    <name type="scientific">Chaetoceros tenuissimus</name>
    <dbReference type="NCBI Taxonomy" id="426638"/>
    <lineage>
        <taxon>Eukaryota</taxon>
        <taxon>Sar</taxon>
        <taxon>Stramenopiles</taxon>
        <taxon>Ochrophyta</taxon>
        <taxon>Bacillariophyta</taxon>
        <taxon>Coscinodiscophyceae</taxon>
        <taxon>Chaetocerotophycidae</taxon>
        <taxon>Chaetocerotales</taxon>
        <taxon>Chaetocerotaceae</taxon>
        <taxon>Chaetoceros</taxon>
    </lineage>
</organism>
<dbReference type="EMBL" id="BLLK01000019">
    <property type="protein sequence ID" value="GFH44473.1"/>
    <property type="molecule type" value="Genomic_DNA"/>
</dbReference>
<keyword evidence="3" id="KW-1185">Reference proteome</keyword>
<keyword evidence="1" id="KW-0472">Membrane</keyword>
<dbReference type="AlphaFoldDB" id="A0AAD3CF42"/>
<evidence type="ECO:0000256" key="1">
    <source>
        <dbReference type="SAM" id="Phobius"/>
    </source>
</evidence>
<keyword evidence="1" id="KW-1133">Transmembrane helix</keyword>
<dbReference type="Proteomes" id="UP001054902">
    <property type="component" value="Unassembled WGS sequence"/>
</dbReference>
<keyword evidence="1" id="KW-0812">Transmembrane</keyword>
<name>A0AAD3CF42_9STRA</name>
<evidence type="ECO:0000313" key="2">
    <source>
        <dbReference type="EMBL" id="GFH44473.1"/>
    </source>
</evidence>
<accession>A0AAD3CF42</accession>
<gene>
    <name evidence="2" type="ORF">CTEN210_00947</name>
</gene>
<feature type="transmembrane region" description="Helical" evidence="1">
    <location>
        <begin position="44"/>
        <end position="62"/>
    </location>
</feature>
<comment type="caution">
    <text evidence="2">The sequence shown here is derived from an EMBL/GenBank/DDBJ whole genome shotgun (WGS) entry which is preliminary data.</text>
</comment>
<proteinExistence type="predicted"/>
<reference evidence="2 3" key="1">
    <citation type="journal article" date="2021" name="Sci. Rep.">
        <title>The genome of the diatom Chaetoceros tenuissimus carries an ancient integrated fragment of an extant virus.</title>
        <authorList>
            <person name="Hongo Y."/>
            <person name="Kimura K."/>
            <person name="Takaki Y."/>
            <person name="Yoshida Y."/>
            <person name="Baba S."/>
            <person name="Kobayashi G."/>
            <person name="Nagasaki K."/>
            <person name="Hano T."/>
            <person name="Tomaru Y."/>
        </authorList>
    </citation>
    <scope>NUCLEOTIDE SEQUENCE [LARGE SCALE GENOMIC DNA]</scope>
    <source>
        <strain evidence="2 3">NIES-3715</strain>
    </source>
</reference>
<evidence type="ECO:0000313" key="3">
    <source>
        <dbReference type="Proteomes" id="UP001054902"/>
    </source>
</evidence>
<sequence>MTLHKEQNKETEVQSLWLEDQDADDANDDTPTTNDHFNCFWKKMALIVIIATTCLGFLFAIAQDDEPSNSFKSHLYSSHPSRKNDLPICPIQNQSCPDKYAYKPSCKISAMHQAIHEEGHLALPKLKDPSNFLADLVTFFHGKRISLFGDSLTRQWFETLSCRLGLKQTWVKTMEKSDALPPHLILAKNKYNVTFSNVHIGPRHMKSGHYLGYVTSANQFSSTSKLDKLQDGSACQPFFTSIEYYHVDLLKEQTSDTKNLVKFISNVSDIMIFNIGAHYADEKQLHNLDSDLQTLLEFCGSYNTDATSRCFFRETLPAHFQFKDKPCGEYNFEEKAIACGPTDPNLMSPFNENLDAYGNKFNVPIIKASMLQPAWRWHGHTQSGHKPDCRHYCQDDLVWDLLHESLLTTVNRR</sequence>
<protein>
    <recommendedName>
        <fullName evidence="4">SGNH domain-containing protein</fullName>
    </recommendedName>
</protein>
<evidence type="ECO:0008006" key="4">
    <source>
        <dbReference type="Google" id="ProtNLM"/>
    </source>
</evidence>